<proteinExistence type="predicted"/>
<evidence type="ECO:0000313" key="3">
    <source>
        <dbReference type="Proteomes" id="UP001234178"/>
    </source>
</evidence>
<protein>
    <submittedName>
        <fullName evidence="2">Uncharacterized protein</fullName>
    </submittedName>
</protein>
<organism evidence="2 3">
    <name type="scientific">Daphnia magna</name>
    <dbReference type="NCBI Taxonomy" id="35525"/>
    <lineage>
        <taxon>Eukaryota</taxon>
        <taxon>Metazoa</taxon>
        <taxon>Ecdysozoa</taxon>
        <taxon>Arthropoda</taxon>
        <taxon>Crustacea</taxon>
        <taxon>Branchiopoda</taxon>
        <taxon>Diplostraca</taxon>
        <taxon>Cladocera</taxon>
        <taxon>Anomopoda</taxon>
        <taxon>Daphniidae</taxon>
        <taxon>Daphnia</taxon>
    </lineage>
</organism>
<reference evidence="2 3" key="1">
    <citation type="journal article" date="2023" name="Nucleic Acids Res.">
        <title>The hologenome of Daphnia magna reveals possible DNA methylation and microbiome-mediated evolution of the host genome.</title>
        <authorList>
            <person name="Chaturvedi A."/>
            <person name="Li X."/>
            <person name="Dhandapani V."/>
            <person name="Marshall H."/>
            <person name="Kissane S."/>
            <person name="Cuenca-Cambronero M."/>
            <person name="Asole G."/>
            <person name="Calvet F."/>
            <person name="Ruiz-Romero M."/>
            <person name="Marangio P."/>
            <person name="Guigo R."/>
            <person name="Rago D."/>
            <person name="Mirbahai L."/>
            <person name="Eastwood N."/>
            <person name="Colbourne J.K."/>
            <person name="Zhou J."/>
            <person name="Mallon E."/>
            <person name="Orsini L."/>
        </authorList>
    </citation>
    <scope>NUCLEOTIDE SEQUENCE [LARGE SCALE GENOMIC DNA]</scope>
    <source>
        <strain evidence="2">LRV0_1</strain>
    </source>
</reference>
<feature type="compositionally biased region" description="Basic and acidic residues" evidence="1">
    <location>
        <begin position="90"/>
        <end position="107"/>
    </location>
</feature>
<feature type="region of interest" description="Disordered" evidence="1">
    <location>
        <begin position="78"/>
        <end position="119"/>
    </location>
</feature>
<evidence type="ECO:0000256" key="1">
    <source>
        <dbReference type="SAM" id="MobiDB-lite"/>
    </source>
</evidence>
<keyword evidence="3" id="KW-1185">Reference proteome</keyword>
<comment type="caution">
    <text evidence="2">The sequence shown here is derived from an EMBL/GenBank/DDBJ whole genome shotgun (WGS) entry which is preliminary data.</text>
</comment>
<name>A0ABQ9ZHC3_9CRUS</name>
<dbReference type="Proteomes" id="UP001234178">
    <property type="component" value="Unassembled WGS sequence"/>
</dbReference>
<gene>
    <name evidence="2" type="ORF">OUZ56_021407</name>
</gene>
<evidence type="ECO:0000313" key="2">
    <source>
        <dbReference type="EMBL" id="KAK4012307.1"/>
    </source>
</evidence>
<dbReference type="EMBL" id="JAOYFB010000003">
    <property type="protein sequence ID" value="KAK4012307.1"/>
    <property type="molecule type" value="Genomic_DNA"/>
</dbReference>
<accession>A0ABQ9ZHC3</accession>
<sequence>MDKTFTQQCRKWIFSIQPPKIHDHFEENCFSFSVTGNTKILKKSAVPTLFNKVAVIQANEQINMPNKRILMMHNDWTDSSKELQRKRKPTEKGKELSRPKKGKENVRKRTAVASSEEENPFVPSANALLTDLSNTTVTSSRLHQPWNRPSTFKPGLSSSSYMMNGELLNGLDHISHECHPMRNHAAAGSSIQQSGLSSTAFTLRGEMAYEANRAYYENQGLISSYVHRDMAYEPHRANYGGNSLKTRNFTSGEASIQPVLSSSYTVNEGLPVHESNGENNSSNPTLPAVQSYEPDPLRVNVQTSNFNGGVVTYGYLEDKINSLSTSLQQVKDLLKKIVLMIQKSLQTPEKFLNKNVKYFEEEVKELIQNMPFDEVEQLVALEKVLMGEKRTPKFAWYAT</sequence>